<keyword evidence="5" id="KW-1185">Reference proteome</keyword>
<keyword evidence="3" id="KW-0732">Signal</keyword>
<reference evidence="4" key="1">
    <citation type="submission" date="2020-06" db="EMBL/GenBank/DDBJ databases">
        <authorList>
            <consortium name="Plant Systems Biology data submission"/>
        </authorList>
    </citation>
    <scope>NUCLEOTIDE SEQUENCE</scope>
    <source>
        <strain evidence="4">D6</strain>
    </source>
</reference>
<keyword evidence="2" id="KW-1133">Transmembrane helix</keyword>
<feature type="region of interest" description="Disordered" evidence="1">
    <location>
        <begin position="192"/>
        <end position="231"/>
    </location>
</feature>
<keyword evidence="2" id="KW-0472">Membrane</keyword>
<evidence type="ECO:0000256" key="3">
    <source>
        <dbReference type="SAM" id="SignalP"/>
    </source>
</evidence>
<feature type="compositionally biased region" description="Pro residues" evidence="1">
    <location>
        <begin position="110"/>
        <end position="123"/>
    </location>
</feature>
<organism evidence="4 5">
    <name type="scientific">Seminavis robusta</name>
    <dbReference type="NCBI Taxonomy" id="568900"/>
    <lineage>
        <taxon>Eukaryota</taxon>
        <taxon>Sar</taxon>
        <taxon>Stramenopiles</taxon>
        <taxon>Ochrophyta</taxon>
        <taxon>Bacillariophyta</taxon>
        <taxon>Bacillariophyceae</taxon>
        <taxon>Bacillariophycidae</taxon>
        <taxon>Naviculales</taxon>
        <taxon>Naviculaceae</taxon>
        <taxon>Seminavis</taxon>
    </lineage>
</organism>
<comment type="caution">
    <text evidence="4">The sequence shown here is derived from an EMBL/GenBank/DDBJ whole genome shotgun (WGS) entry which is preliminary data.</text>
</comment>
<evidence type="ECO:0000313" key="4">
    <source>
        <dbReference type="EMBL" id="CAB9520572.1"/>
    </source>
</evidence>
<proteinExistence type="predicted"/>
<dbReference type="AlphaFoldDB" id="A0A9N8HPQ3"/>
<accession>A0A9N8HPQ3</accession>
<evidence type="ECO:0000313" key="5">
    <source>
        <dbReference type="Proteomes" id="UP001153069"/>
    </source>
</evidence>
<dbReference type="Proteomes" id="UP001153069">
    <property type="component" value="Unassembled WGS sequence"/>
</dbReference>
<sequence length="254" mass="27137">MRVFLLQALALLPLALGFTTSPGSAYMKTPSRAASEDGRSRAGGVTFTNPKSTLGTILFLNPFLFGPELIVPAIMILGGTVATILIDKDEDVAVKYIAPPEPAPVEEEPPAPAPVPAPAPAPPVTATTPDPTPLPDSIAYKEEDADVQFDQSVARTGRASTGIGADVAAFAEKEMTAGDSIAELRREVAKTLDDTSKVPTTQLLQRSPPPEVKEESKVDFASTTTTTKKRSLPRKVWRVVKKIVAPWRPWKNIS</sequence>
<evidence type="ECO:0000256" key="1">
    <source>
        <dbReference type="SAM" id="MobiDB-lite"/>
    </source>
</evidence>
<keyword evidence="2" id="KW-0812">Transmembrane</keyword>
<name>A0A9N8HPQ3_9STRA</name>
<protein>
    <submittedName>
        <fullName evidence="4">Uncharacterized protein</fullName>
    </submittedName>
</protein>
<dbReference type="EMBL" id="CAICTM010001114">
    <property type="protein sequence ID" value="CAB9520572.1"/>
    <property type="molecule type" value="Genomic_DNA"/>
</dbReference>
<evidence type="ECO:0000256" key="2">
    <source>
        <dbReference type="SAM" id="Phobius"/>
    </source>
</evidence>
<feature type="signal peptide" evidence="3">
    <location>
        <begin position="1"/>
        <end position="17"/>
    </location>
</feature>
<feature type="transmembrane region" description="Helical" evidence="2">
    <location>
        <begin position="69"/>
        <end position="86"/>
    </location>
</feature>
<gene>
    <name evidence="4" type="ORF">SEMRO_1116_G242860.1</name>
</gene>
<feature type="region of interest" description="Disordered" evidence="1">
    <location>
        <begin position="101"/>
        <end position="136"/>
    </location>
</feature>
<feature type="chain" id="PRO_5040479394" evidence="3">
    <location>
        <begin position="18"/>
        <end position="254"/>
    </location>
</feature>